<organism evidence="1">
    <name type="scientific">uncultured Sporomusa sp</name>
    <dbReference type="NCBI Taxonomy" id="307249"/>
    <lineage>
        <taxon>Bacteria</taxon>
        <taxon>Bacillati</taxon>
        <taxon>Bacillota</taxon>
        <taxon>Negativicutes</taxon>
        <taxon>Selenomonadales</taxon>
        <taxon>Sporomusaceae</taxon>
        <taxon>Sporomusa</taxon>
        <taxon>environmental samples</taxon>
    </lineage>
</organism>
<evidence type="ECO:0000313" key="1">
    <source>
        <dbReference type="EMBL" id="SCM79470.1"/>
    </source>
</evidence>
<gene>
    <name evidence="1" type="ORF">KL86SPO_20584</name>
</gene>
<sequence>MAKVEADGDKKYFVESMLNQEIPHNSPNIYIIRPNTNREEVPYAANVHITAIP</sequence>
<accession>A0A212LPU7</accession>
<proteinExistence type="predicted"/>
<dbReference type="EMBL" id="FMJE01000002">
    <property type="protein sequence ID" value="SCM79470.1"/>
    <property type="molecule type" value="Genomic_DNA"/>
</dbReference>
<reference evidence="1" key="1">
    <citation type="submission" date="2016-08" db="EMBL/GenBank/DDBJ databases">
        <authorList>
            <person name="Seilhamer J.J."/>
        </authorList>
    </citation>
    <scope>NUCLEOTIDE SEQUENCE</scope>
    <source>
        <strain evidence="1">86</strain>
    </source>
</reference>
<protein>
    <submittedName>
        <fullName evidence="1">Uncharacterized protein</fullName>
    </submittedName>
</protein>
<name>A0A212LPU7_9FIRM</name>
<dbReference type="AlphaFoldDB" id="A0A212LPU7"/>